<dbReference type="OrthoDB" id="77038at2759"/>
<evidence type="ECO:0000313" key="3">
    <source>
        <dbReference type="Proteomes" id="UP000030762"/>
    </source>
</evidence>
<evidence type="ECO:0000256" key="1">
    <source>
        <dbReference type="SAM" id="MobiDB-lite"/>
    </source>
</evidence>
<dbReference type="Proteomes" id="UP000030762">
    <property type="component" value="Unassembled WGS sequence"/>
</dbReference>
<proteinExistence type="predicted"/>
<dbReference type="OMA" id="PECRANA"/>
<dbReference type="VEuPathDB" id="FungiDB:SDRG_16224"/>
<dbReference type="AlphaFoldDB" id="T0PY07"/>
<dbReference type="PANTHER" id="PTHR31827">
    <property type="entry name" value="EMB|CAB89363.1"/>
    <property type="match status" value="1"/>
</dbReference>
<protein>
    <submittedName>
        <fullName evidence="2">Uncharacterized protein</fullName>
    </submittedName>
</protein>
<dbReference type="eggNOG" id="ENOG502QTGB">
    <property type="taxonomic scope" value="Eukaryota"/>
</dbReference>
<feature type="region of interest" description="Disordered" evidence="1">
    <location>
        <begin position="12"/>
        <end position="32"/>
    </location>
</feature>
<dbReference type="InParanoid" id="T0PY07"/>
<gene>
    <name evidence="2" type="ORF">SDRG_16224</name>
</gene>
<dbReference type="GeneID" id="19956951"/>
<keyword evidence="3" id="KW-1185">Reference proteome</keyword>
<evidence type="ECO:0000313" key="2">
    <source>
        <dbReference type="EMBL" id="EQC25925.1"/>
    </source>
</evidence>
<dbReference type="PANTHER" id="PTHR31827:SF1">
    <property type="entry name" value="EMB|CAB89363.1"/>
    <property type="match status" value="1"/>
</dbReference>
<reference evidence="2 3" key="1">
    <citation type="submission" date="2012-04" db="EMBL/GenBank/DDBJ databases">
        <title>The Genome Sequence of Saprolegnia declina VS20.</title>
        <authorList>
            <consortium name="The Broad Institute Genome Sequencing Platform"/>
            <person name="Russ C."/>
            <person name="Nusbaum C."/>
            <person name="Tyler B."/>
            <person name="van West P."/>
            <person name="Dieguez-Uribeondo J."/>
            <person name="de Bruijn I."/>
            <person name="Tripathy S."/>
            <person name="Jiang R."/>
            <person name="Young S.K."/>
            <person name="Zeng Q."/>
            <person name="Gargeya S."/>
            <person name="Fitzgerald M."/>
            <person name="Haas B."/>
            <person name="Abouelleil A."/>
            <person name="Alvarado L."/>
            <person name="Arachchi H.M."/>
            <person name="Berlin A."/>
            <person name="Chapman S.B."/>
            <person name="Goldberg J."/>
            <person name="Griggs A."/>
            <person name="Gujja S."/>
            <person name="Hansen M."/>
            <person name="Howarth C."/>
            <person name="Imamovic A."/>
            <person name="Larimer J."/>
            <person name="McCowen C."/>
            <person name="Montmayeur A."/>
            <person name="Murphy C."/>
            <person name="Neiman D."/>
            <person name="Pearson M."/>
            <person name="Priest M."/>
            <person name="Roberts A."/>
            <person name="Saif S."/>
            <person name="Shea T."/>
            <person name="Sisk P."/>
            <person name="Sykes S."/>
            <person name="Wortman J."/>
            <person name="Nusbaum C."/>
            <person name="Birren B."/>
        </authorList>
    </citation>
    <scope>NUCLEOTIDE SEQUENCE [LARGE SCALE GENOMIC DNA]</scope>
    <source>
        <strain evidence="2 3">VS20</strain>
    </source>
</reference>
<sequence length="237" mass="26159">MCRPPVALEEVSRRRQDHTANTASVKSPAGVDPVMGRAKERVVSRLGRPHHVWCHFGILDSTTMECIFRDCVAPAVPFTTKCQYHRNRAKCRVAGCCNQVYARHLCVSHGGRRRCQFPECRANARLGLFCTQHGGKKQRCQEPGCTSLAHAKGKCVRHGGRRPCSADGCLTHARKGGYCWRHRDLSESMMAPATDDAFAPWGLFEGPPSTEIDGLDYAILQTLLVSPDATPALHVPN</sequence>
<dbReference type="RefSeq" id="XP_008620647.1">
    <property type="nucleotide sequence ID" value="XM_008622425.1"/>
</dbReference>
<dbReference type="STRING" id="1156394.T0PY07"/>
<name>T0PY07_SAPDV</name>
<accession>T0PY07</accession>
<dbReference type="EMBL" id="JH767250">
    <property type="protein sequence ID" value="EQC25925.1"/>
    <property type="molecule type" value="Genomic_DNA"/>
</dbReference>
<organism evidence="2 3">
    <name type="scientific">Saprolegnia diclina (strain VS20)</name>
    <dbReference type="NCBI Taxonomy" id="1156394"/>
    <lineage>
        <taxon>Eukaryota</taxon>
        <taxon>Sar</taxon>
        <taxon>Stramenopiles</taxon>
        <taxon>Oomycota</taxon>
        <taxon>Saprolegniomycetes</taxon>
        <taxon>Saprolegniales</taxon>
        <taxon>Saprolegniaceae</taxon>
        <taxon>Saprolegnia</taxon>
    </lineage>
</organism>